<dbReference type="InterPro" id="IPR025836">
    <property type="entry name" value="Zn_knuckle_CX2CX4HX4C"/>
</dbReference>
<dbReference type="InterPro" id="IPR040256">
    <property type="entry name" value="At4g02000-like"/>
</dbReference>
<reference evidence="4" key="1">
    <citation type="submission" date="2019-08" db="EMBL/GenBank/DDBJ databases">
        <authorList>
            <person name="Liu F."/>
        </authorList>
    </citation>
    <scope>NUCLEOTIDE SEQUENCE [LARGE SCALE GENOMIC DNA]</scope>
    <source>
        <strain evidence="4">PA1801</strain>
        <tissue evidence="4">Leaf</tissue>
    </source>
</reference>
<feature type="domain" description="DUF4283" evidence="2">
    <location>
        <begin position="39"/>
        <end position="111"/>
    </location>
</feature>
<dbReference type="PANTHER" id="PTHR31286">
    <property type="entry name" value="GLYCINE-RICH CELL WALL STRUCTURAL PROTEIN 1.8-LIKE"/>
    <property type="match status" value="1"/>
</dbReference>
<dbReference type="Pfam" id="PF14111">
    <property type="entry name" value="DUF4283"/>
    <property type="match status" value="1"/>
</dbReference>
<dbReference type="Proteomes" id="UP000325315">
    <property type="component" value="Unassembled WGS sequence"/>
</dbReference>
<feature type="compositionally biased region" description="Basic and acidic residues" evidence="1">
    <location>
        <begin position="435"/>
        <end position="445"/>
    </location>
</feature>
<dbReference type="AlphaFoldDB" id="A0A5B6UW78"/>
<evidence type="ECO:0000256" key="1">
    <source>
        <dbReference type="SAM" id="MobiDB-lite"/>
    </source>
</evidence>
<keyword evidence="5" id="KW-1185">Reference proteome</keyword>
<dbReference type="OrthoDB" id="978193at2759"/>
<evidence type="ECO:0000259" key="3">
    <source>
        <dbReference type="Pfam" id="PF14392"/>
    </source>
</evidence>
<dbReference type="PANTHER" id="PTHR31286:SF167">
    <property type="entry name" value="OS09G0268800 PROTEIN"/>
    <property type="match status" value="1"/>
</dbReference>
<name>A0A5B6UW78_9ROSI</name>
<comment type="caution">
    <text evidence="4">The sequence shown here is derived from an EMBL/GenBank/DDBJ whole genome shotgun (WGS) entry which is preliminary data.</text>
</comment>
<evidence type="ECO:0000313" key="4">
    <source>
        <dbReference type="EMBL" id="KAA3462360.1"/>
    </source>
</evidence>
<evidence type="ECO:0000259" key="2">
    <source>
        <dbReference type="Pfam" id="PF14111"/>
    </source>
</evidence>
<sequence>MAESGGVERETSEEISLLAEELIQLSIKRSLVVPDTKPTLICSVWTRKAFNPESFKAQLKSIWKTMKKFEIKVAGQNLFTIVFDAEEDLEHVMEGRPWLFRKYLILFARLNNPTERDQIQLITSSYWIKIGPCAPEYDKKDLMHAIGSTFGGVLRSEVNDDYCRVRVNLDVQKPLRRVRIPFKFEKLPLFCFGCGRMDHGLNDCQNFNPVEKSRIREDPPYSIALKAESRMVGKESIRFETFIKKLRTQRTYTGKSGARFEKEENTDGVGEDEQLLGGKLLGSWVDGLQEKEENISSLGQEQPQMNSDIGERCRKTPCRSSWKRFAPTNQRDYATHASGGSKRKYLIAEDENMEDYSGEERKKLKCNDFAGSTFEQIDTMCVDKDMSINRRLAVSQLAGHNETHLLECSWVGEPTGNSKAATFTEAAPSPSGLPHGDKVGFETHG</sequence>
<proteinExistence type="predicted"/>
<organism evidence="4 5">
    <name type="scientific">Gossypium australe</name>
    <dbReference type="NCBI Taxonomy" id="47621"/>
    <lineage>
        <taxon>Eukaryota</taxon>
        <taxon>Viridiplantae</taxon>
        <taxon>Streptophyta</taxon>
        <taxon>Embryophyta</taxon>
        <taxon>Tracheophyta</taxon>
        <taxon>Spermatophyta</taxon>
        <taxon>Magnoliopsida</taxon>
        <taxon>eudicotyledons</taxon>
        <taxon>Gunneridae</taxon>
        <taxon>Pentapetalae</taxon>
        <taxon>rosids</taxon>
        <taxon>malvids</taxon>
        <taxon>Malvales</taxon>
        <taxon>Malvaceae</taxon>
        <taxon>Malvoideae</taxon>
        <taxon>Gossypium</taxon>
    </lineage>
</organism>
<feature type="domain" description="Zinc knuckle CX2CX4HX4C" evidence="3">
    <location>
        <begin position="178"/>
        <end position="205"/>
    </location>
</feature>
<feature type="region of interest" description="Disordered" evidence="1">
    <location>
        <begin position="421"/>
        <end position="445"/>
    </location>
</feature>
<accession>A0A5B6UW78</accession>
<dbReference type="InterPro" id="IPR025558">
    <property type="entry name" value="DUF4283"/>
</dbReference>
<gene>
    <name evidence="4" type="ORF">EPI10_028853</name>
</gene>
<evidence type="ECO:0000313" key="5">
    <source>
        <dbReference type="Proteomes" id="UP000325315"/>
    </source>
</evidence>
<dbReference type="EMBL" id="SMMG02000009">
    <property type="protein sequence ID" value="KAA3462360.1"/>
    <property type="molecule type" value="Genomic_DNA"/>
</dbReference>
<dbReference type="Pfam" id="PF14392">
    <property type="entry name" value="zf-CCHC_4"/>
    <property type="match status" value="1"/>
</dbReference>
<protein>
    <submittedName>
        <fullName evidence="4">Zinc finger, CCHC-type</fullName>
    </submittedName>
</protein>